<organism evidence="9 10">
    <name type="scientific">candidate division WWE3 bacterium</name>
    <dbReference type="NCBI Taxonomy" id="2053526"/>
    <lineage>
        <taxon>Bacteria</taxon>
        <taxon>Katanobacteria</taxon>
    </lineage>
</organism>
<evidence type="ECO:0000256" key="7">
    <source>
        <dbReference type="SAM" id="Phobius"/>
    </source>
</evidence>
<feature type="transmembrane region" description="Helical" evidence="7">
    <location>
        <begin position="84"/>
        <end position="107"/>
    </location>
</feature>
<name>A0A7X9DLH4_UNCKA</name>
<dbReference type="GO" id="GO:0006813">
    <property type="term" value="P:potassium ion transport"/>
    <property type="evidence" value="ECO:0007669"/>
    <property type="project" value="InterPro"/>
</dbReference>
<dbReference type="InterPro" id="IPR003148">
    <property type="entry name" value="RCK_N"/>
</dbReference>
<comment type="similarity">
    <text evidence="2">Belongs to the monovalent cation:proton antiporter 2 (CPA2) transporter (TC 2.A.37) family.</text>
</comment>
<dbReference type="GO" id="GO:0015297">
    <property type="term" value="F:antiporter activity"/>
    <property type="evidence" value="ECO:0007669"/>
    <property type="project" value="InterPro"/>
</dbReference>
<feature type="transmembrane region" description="Helical" evidence="7">
    <location>
        <begin position="29"/>
        <end position="47"/>
    </location>
</feature>
<feature type="transmembrane region" description="Helical" evidence="7">
    <location>
        <begin position="265"/>
        <end position="281"/>
    </location>
</feature>
<evidence type="ECO:0000256" key="4">
    <source>
        <dbReference type="ARBA" id="ARBA00022692"/>
    </source>
</evidence>
<dbReference type="EMBL" id="JAAZNL010000055">
    <property type="protein sequence ID" value="NMB70394.1"/>
    <property type="molecule type" value="Genomic_DNA"/>
</dbReference>
<dbReference type="Pfam" id="PF02254">
    <property type="entry name" value="TrkA_N"/>
    <property type="match status" value="1"/>
</dbReference>
<dbReference type="PANTHER" id="PTHR42751">
    <property type="entry name" value="SODIUM/HYDROGEN EXCHANGER FAMILY/TRKA DOMAIN PROTEIN"/>
    <property type="match status" value="1"/>
</dbReference>
<feature type="transmembrane region" description="Helical" evidence="7">
    <location>
        <begin position="6"/>
        <end position="24"/>
    </location>
</feature>
<dbReference type="AlphaFoldDB" id="A0A7X9DLH4"/>
<dbReference type="InterPro" id="IPR036291">
    <property type="entry name" value="NAD(P)-bd_dom_sf"/>
</dbReference>
<dbReference type="Gene3D" id="1.20.1530.20">
    <property type="match status" value="1"/>
</dbReference>
<dbReference type="Proteomes" id="UP000526033">
    <property type="component" value="Unassembled WGS sequence"/>
</dbReference>
<keyword evidence="4 7" id="KW-0812">Transmembrane</keyword>
<evidence type="ECO:0000256" key="6">
    <source>
        <dbReference type="ARBA" id="ARBA00023136"/>
    </source>
</evidence>
<feature type="transmembrane region" description="Helical" evidence="7">
    <location>
        <begin position="319"/>
        <end position="339"/>
    </location>
</feature>
<reference evidence="9 10" key="1">
    <citation type="journal article" date="2020" name="Biotechnol. Biofuels">
        <title>New insights from the biogas microbiome by comprehensive genome-resolved metagenomics of nearly 1600 species originating from multiple anaerobic digesters.</title>
        <authorList>
            <person name="Campanaro S."/>
            <person name="Treu L."/>
            <person name="Rodriguez-R L.M."/>
            <person name="Kovalovszki A."/>
            <person name="Ziels R.M."/>
            <person name="Maus I."/>
            <person name="Zhu X."/>
            <person name="Kougias P.G."/>
            <person name="Basile A."/>
            <person name="Luo G."/>
            <person name="Schluter A."/>
            <person name="Konstantinidis K.T."/>
            <person name="Angelidaki I."/>
        </authorList>
    </citation>
    <scope>NUCLEOTIDE SEQUENCE [LARGE SCALE GENOMIC DNA]</scope>
    <source>
        <strain evidence="9">AS27yjCOA_165</strain>
    </source>
</reference>
<feature type="transmembrane region" description="Helical" evidence="7">
    <location>
        <begin position="145"/>
        <end position="168"/>
    </location>
</feature>
<feature type="transmembrane region" description="Helical" evidence="7">
    <location>
        <begin position="53"/>
        <end position="72"/>
    </location>
</feature>
<evidence type="ECO:0000256" key="1">
    <source>
        <dbReference type="ARBA" id="ARBA00004141"/>
    </source>
</evidence>
<sequence length="571" mass="62926">MDLFTELSTVIVFTAALAGIMRLLKQPIVIGYILSGLLLGPQFLNAFQAHELLSVFSELGIAILLFVVGLHLSPSEIKGMGRPVLLLGFFQVLASVLLGFFLCRALGFSNVQSVYVGVALAFSSTIIVLKLLADKKDTEKLYWRLTLGILLFQDIIAAVSLIFASGMSDGSASFINLALLLGKGVALTLVVFVIARSLLPKLSAFFAKSQEYLFIFSLAWGLGLAFLFGYIGLSIEIGALIAGVTLSSTSYSQEIGARLRTLRDFFVVMFFISLGLQITDLDFSTMLIPLLSLLVFTLLVKPTIITLFLLAFGYNKKTAFFAGISLGQISEFSMILLLLGVKLGHIDTNLLSLMTILAVISITVSTYLIMYTEKLYPFFAPLLHKFEHKKVKRESSIVSRYDVLLFGCNRVGYDFINVFKKLGSGFLPIDFDPDIIASLQAAGINCVYGDAEDVEFLDDINVSQAKLVVSTIPDYEANAFLLNEIRKTNTDSMVILLSYNIDEAISLYEKGATYVVLPHFIGGEFAAQLAEEAGFDISKVTQKRDEHINYLLERKRLGHAHPVWAHNIINR</sequence>
<dbReference type="PROSITE" id="PS51201">
    <property type="entry name" value="RCK_N"/>
    <property type="match status" value="1"/>
</dbReference>
<keyword evidence="3" id="KW-0813">Transport</keyword>
<protein>
    <recommendedName>
        <fullName evidence="8">RCK N-terminal domain-containing protein</fullName>
    </recommendedName>
</protein>
<feature type="transmembrane region" description="Helical" evidence="7">
    <location>
        <begin position="174"/>
        <end position="199"/>
    </location>
</feature>
<evidence type="ECO:0000313" key="10">
    <source>
        <dbReference type="Proteomes" id="UP000526033"/>
    </source>
</evidence>
<accession>A0A7X9DLH4</accession>
<dbReference type="InterPro" id="IPR038770">
    <property type="entry name" value="Na+/solute_symporter_sf"/>
</dbReference>
<feature type="transmembrane region" description="Helical" evidence="7">
    <location>
        <begin position="211"/>
        <end position="231"/>
    </location>
</feature>
<comment type="caution">
    <text evidence="9">The sequence shown here is derived from an EMBL/GenBank/DDBJ whole genome shotgun (WGS) entry which is preliminary data.</text>
</comment>
<dbReference type="InterPro" id="IPR006153">
    <property type="entry name" value="Cation/H_exchanger_TM"/>
</dbReference>
<evidence type="ECO:0000313" key="9">
    <source>
        <dbReference type="EMBL" id="NMB70394.1"/>
    </source>
</evidence>
<feature type="domain" description="RCK N-terminal" evidence="8">
    <location>
        <begin position="400"/>
        <end position="517"/>
    </location>
</feature>
<dbReference type="GO" id="GO:1902600">
    <property type="term" value="P:proton transmembrane transport"/>
    <property type="evidence" value="ECO:0007669"/>
    <property type="project" value="InterPro"/>
</dbReference>
<dbReference type="Pfam" id="PF00999">
    <property type="entry name" value="Na_H_Exchanger"/>
    <property type="match status" value="1"/>
</dbReference>
<evidence type="ECO:0000256" key="5">
    <source>
        <dbReference type="ARBA" id="ARBA00022989"/>
    </source>
</evidence>
<keyword evidence="6 7" id="KW-0472">Membrane</keyword>
<evidence type="ECO:0000256" key="3">
    <source>
        <dbReference type="ARBA" id="ARBA00022448"/>
    </source>
</evidence>
<proteinExistence type="inferred from homology"/>
<dbReference type="SUPFAM" id="SSF51735">
    <property type="entry name" value="NAD(P)-binding Rossmann-fold domains"/>
    <property type="match status" value="1"/>
</dbReference>
<evidence type="ECO:0000256" key="2">
    <source>
        <dbReference type="ARBA" id="ARBA00005551"/>
    </source>
</evidence>
<feature type="transmembrane region" description="Helical" evidence="7">
    <location>
        <begin position="113"/>
        <end position="133"/>
    </location>
</feature>
<feature type="transmembrane region" description="Helical" evidence="7">
    <location>
        <begin position="287"/>
        <end position="312"/>
    </location>
</feature>
<dbReference type="GO" id="GO:0016020">
    <property type="term" value="C:membrane"/>
    <property type="evidence" value="ECO:0007669"/>
    <property type="project" value="UniProtKB-SubCell"/>
</dbReference>
<keyword evidence="5 7" id="KW-1133">Transmembrane helix</keyword>
<gene>
    <name evidence="9" type="ORF">GYA27_04320</name>
</gene>
<comment type="subcellular location">
    <subcellularLocation>
        <location evidence="1">Membrane</location>
        <topology evidence="1">Multi-pass membrane protein</topology>
    </subcellularLocation>
</comment>
<dbReference type="Gene3D" id="3.40.50.720">
    <property type="entry name" value="NAD(P)-binding Rossmann-like Domain"/>
    <property type="match status" value="1"/>
</dbReference>
<dbReference type="PANTHER" id="PTHR42751:SF3">
    <property type="entry name" value="SODIUM_GLUTAMATE SYMPORTER"/>
    <property type="match status" value="1"/>
</dbReference>
<feature type="transmembrane region" description="Helical" evidence="7">
    <location>
        <begin position="351"/>
        <end position="370"/>
    </location>
</feature>
<evidence type="ECO:0000259" key="8">
    <source>
        <dbReference type="PROSITE" id="PS51201"/>
    </source>
</evidence>